<gene>
    <name evidence="3" type="ORF">Purlil1_12103</name>
</gene>
<evidence type="ECO:0000313" key="4">
    <source>
        <dbReference type="Proteomes" id="UP001287286"/>
    </source>
</evidence>
<dbReference type="Gene3D" id="1.25.40.10">
    <property type="entry name" value="Tetratricopeptide repeat domain"/>
    <property type="match status" value="2"/>
</dbReference>
<dbReference type="Pfam" id="PF13374">
    <property type="entry name" value="TPR_10"/>
    <property type="match status" value="1"/>
</dbReference>
<dbReference type="Proteomes" id="UP001287286">
    <property type="component" value="Unassembled WGS sequence"/>
</dbReference>
<protein>
    <submittedName>
        <fullName evidence="3">Uncharacterized protein</fullName>
    </submittedName>
</protein>
<dbReference type="InterPro" id="IPR053137">
    <property type="entry name" value="NLR-like"/>
</dbReference>
<evidence type="ECO:0000313" key="3">
    <source>
        <dbReference type="EMBL" id="KAK4078039.1"/>
    </source>
</evidence>
<evidence type="ECO:0000256" key="1">
    <source>
        <dbReference type="SAM" id="MobiDB-lite"/>
    </source>
</evidence>
<dbReference type="EMBL" id="JAWRVI010000088">
    <property type="protein sequence ID" value="KAK4078039.1"/>
    <property type="molecule type" value="Genomic_DNA"/>
</dbReference>
<sequence>MAALLLLLCAVCAHACLWDQSVGLWRVRTEQTVWEAATYLSGSVDDAVRIRELKDAIVERNPTLKKPIYVVEGQVFTVPYSPVASPASWMTHTSIDCTPYLEFPGQGRTDNLKATPTPYPTQGTSHPGACACSTRSTVAVTSIQLTTGSPSQEPSASSWASLLSSGSATRGSSDLTSMMTTEVETSTHSSMGATPSETSAGDLMCRDGGGKTDAKADLLTWAVAFCSIQREQALQANNSTISQLFYGPSGGLYYFSVQWTPVCPAKVLTASASHCLSILVDIHTKCSGKDGVGPGGSIMAAFDKRTYMILLPPEVFLGPCVSQNIAVNSNALGDMCPKRVASVLTYLIGPSPDEAHRFSRERNGRSVHPGRCCDARPIFGKLRVSESERQHHVRSFSDIGVNVRQVIVERIEADHVDGRRLSRVPDRMLTAGQAPIAHTVQTQGFHGDLDAFGSKGDIGPLRLGRVPFLSRKHWADSHRPIRAAQRYNTLEALTKQTLSSNSALLHNCTTSIKHTLPSSLQGHRLMSLLEDTLPRDYSTAILSHHSAKRGRRSGVVRTWKASFGSISERDEQAANLLLLWTFLHENDLWHGLLQETASRLAGAPRWFVNLAASGTSFRAALTLLAEFSVVQEHAPGSFSLHPGVRGWAATILEPQQRKNLARLAIVMIGLNVPSETAADCYSLHKRLQPHVERCAEWVECIAGEKDFFDTVARTSVRGLGEAFADLGFPMQAERMYKFVLDVPAAQQDDEVAYSTMQNLACLYAQADRFAEAEATCQEALAGCENALGHSHALTLTIAHNYGSLNLVLGRLNAAKSMYDRALRGRTKAFGLDDPSTIDTVHCMGDLCVRHGLLVEAEQWYHTALKGRNRALGPSHPSTLNTIHSLGMLYAEQGRLDAAETVYRHVIEHYERTLGPRHLCTLNTTNNLGNVLMRQGHPDKAQACYEEALQGYSAALGPRHSLVFSAASNRGTLYAMLGRADDAESTYLFALEGKRESLGASHTATLHTMHNLAVHYADKKRYGEAEKLSSRAVNGFQAALGPSHAKTMRAEEALEWIRRQDTQDPKAL</sequence>
<evidence type="ECO:0000256" key="2">
    <source>
        <dbReference type="SAM" id="SignalP"/>
    </source>
</evidence>
<dbReference type="PANTHER" id="PTHR46082:SF6">
    <property type="entry name" value="AAA+ ATPASE DOMAIN-CONTAINING PROTEIN-RELATED"/>
    <property type="match status" value="1"/>
</dbReference>
<name>A0ABR0BHT2_PURLI</name>
<accession>A0ABR0BHT2</accession>
<feature type="signal peptide" evidence="2">
    <location>
        <begin position="1"/>
        <end position="15"/>
    </location>
</feature>
<dbReference type="SMART" id="SM00028">
    <property type="entry name" value="TPR"/>
    <property type="match status" value="4"/>
</dbReference>
<dbReference type="InterPro" id="IPR011990">
    <property type="entry name" value="TPR-like_helical_dom_sf"/>
</dbReference>
<comment type="caution">
    <text evidence="3">The sequence shown here is derived from an EMBL/GenBank/DDBJ whole genome shotgun (WGS) entry which is preliminary data.</text>
</comment>
<feature type="chain" id="PRO_5047402846" evidence="2">
    <location>
        <begin position="16"/>
        <end position="1067"/>
    </location>
</feature>
<keyword evidence="2" id="KW-0732">Signal</keyword>
<dbReference type="SUPFAM" id="SSF48452">
    <property type="entry name" value="TPR-like"/>
    <property type="match status" value="3"/>
</dbReference>
<feature type="compositionally biased region" description="Low complexity" evidence="1">
    <location>
        <begin position="176"/>
        <end position="191"/>
    </location>
</feature>
<reference evidence="3 4" key="1">
    <citation type="journal article" date="2024" name="Microbiol. Resour. Announc.">
        <title>Genome annotations for the ascomycete fungi Trichoderma harzianum, Trichoderma aggressivum, and Purpureocillium lilacinum.</title>
        <authorList>
            <person name="Beijen E.P.W."/>
            <person name="Ohm R.A."/>
        </authorList>
    </citation>
    <scope>NUCLEOTIDE SEQUENCE [LARGE SCALE GENOMIC DNA]</scope>
    <source>
        <strain evidence="3 4">CBS 150709</strain>
    </source>
</reference>
<organism evidence="3 4">
    <name type="scientific">Purpureocillium lilacinum</name>
    <name type="common">Paecilomyces lilacinus</name>
    <dbReference type="NCBI Taxonomy" id="33203"/>
    <lineage>
        <taxon>Eukaryota</taxon>
        <taxon>Fungi</taxon>
        <taxon>Dikarya</taxon>
        <taxon>Ascomycota</taxon>
        <taxon>Pezizomycotina</taxon>
        <taxon>Sordariomycetes</taxon>
        <taxon>Hypocreomycetidae</taxon>
        <taxon>Hypocreales</taxon>
        <taxon>Ophiocordycipitaceae</taxon>
        <taxon>Purpureocillium</taxon>
    </lineage>
</organism>
<dbReference type="Pfam" id="PF13424">
    <property type="entry name" value="TPR_12"/>
    <property type="match status" value="3"/>
</dbReference>
<proteinExistence type="predicted"/>
<keyword evidence="4" id="KW-1185">Reference proteome</keyword>
<feature type="region of interest" description="Disordered" evidence="1">
    <location>
        <begin position="146"/>
        <end position="200"/>
    </location>
</feature>
<dbReference type="InterPro" id="IPR019734">
    <property type="entry name" value="TPR_rpt"/>
</dbReference>
<feature type="compositionally biased region" description="Low complexity" evidence="1">
    <location>
        <begin position="155"/>
        <end position="168"/>
    </location>
</feature>
<dbReference type="PANTHER" id="PTHR46082">
    <property type="entry name" value="ATP/GTP-BINDING PROTEIN-RELATED"/>
    <property type="match status" value="1"/>
</dbReference>